<accession>A0AAN8XTJ9</accession>
<protein>
    <recommendedName>
        <fullName evidence="1">Serine-threonine/tyrosine-protein kinase catalytic domain-containing protein</fullName>
    </recommendedName>
</protein>
<organism evidence="2 3">
    <name type="scientific">Halocaridina rubra</name>
    <name type="common">Hawaiian red shrimp</name>
    <dbReference type="NCBI Taxonomy" id="373956"/>
    <lineage>
        <taxon>Eukaryota</taxon>
        <taxon>Metazoa</taxon>
        <taxon>Ecdysozoa</taxon>
        <taxon>Arthropoda</taxon>
        <taxon>Crustacea</taxon>
        <taxon>Multicrustacea</taxon>
        <taxon>Malacostraca</taxon>
        <taxon>Eumalacostraca</taxon>
        <taxon>Eucarida</taxon>
        <taxon>Decapoda</taxon>
        <taxon>Pleocyemata</taxon>
        <taxon>Caridea</taxon>
        <taxon>Atyoidea</taxon>
        <taxon>Atyidae</taxon>
        <taxon>Halocaridina</taxon>
    </lineage>
</organism>
<dbReference type="Gene3D" id="1.10.510.10">
    <property type="entry name" value="Transferase(Phosphotransferase) domain 1"/>
    <property type="match status" value="1"/>
</dbReference>
<dbReference type="InterPro" id="IPR001245">
    <property type="entry name" value="Ser-Thr/Tyr_kinase_cat_dom"/>
</dbReference>
<gene>
    <name evidence="2" type="ORF">SK128_021311</name>
</gene>
<dbReference type="Proteomes" id="UP001381693">
    <property type="component" value="Unassembled WGS sequence"/>
</dbReference>
<proteinExistence type="predicted"/>
<name>A0AAN8XTJ9_HALRR</name>
<dbReference type="Pfam" id="PF07714">
    <property type="entry name" value="PK_Tyr_Ser-Thr"/>
    <property type="match status" value="1"/>
</dbReference>
<dbReference type="InterPro" id="IPR011009">
    <property type="entry name" value="Kinase-like_dom_sf"/>
</dbReference>
<dbReference type="EMBL" id="JAXCGZ010002417">
    <property type="protein sequence ID" value="KAK7083929.1"/>
    <property type="molecule type" value="Genomic_DNA"/>
</dbReference>
<evidence type="ECO:0000259" key="1">
    <source>
        <dbReference type="Pfam" id="PF07714"/>
    </source>
</evidence>
<dbReference type="GO" id="GO:0004672">
    <property type="term" value="F:protein kinase activity"/>
    <property type="evidence" value="ECO:0007669"/>
    <property type="project" value="InterPro"/>
</dbReference>
<evidence type="ECO:0000313" key="2">
    <source>
        <dbReference type="EMBL" id="KAK7083929.1"/>
    </source>
</evidence>
<evidence type="ECO:0000313" key="3">
    <source>
        <dbReference type="Proteomes" id="UP001381693"/>
    </source>
</evidence>
<feature type="domain" description="Serine-threonine/tyrosine-protein kinase catalytic" evidence="1">
    <location>
        <begin position="37"/>
        <end position="98"/>
    </location>
</feature>
<dbReference type="AlphaFoldDB" id="A0AAN8XTJ9"/>
<sequence>MLQPVDPGTNANQSAIVAYKALQSKWERDPLQHACKAYCSARQEVNILLSLRHPHIVPLVGVCPRPLALVLELAPQRALDQCLKHYQRSGARLSLHTLQAVILQAR</sequence>
<comment type="caution">
    <text evidence="2">The sequence shown here is derived from an EMBL/GenBank/DDBJ whole genome shotgun (WGS) entry which is preliminary data.</text>
</comment>
<reference evidence="2 3" key="1">
    <citation type="submission" date="2023-11" db="EMBL/GenBank/DDBJ databases">
        <title>Halocaridina rubra genome assembly.</title>
        <authorList>
            <person name="Smith C."/>
        </authorList>
    </citation>
    <scope>NUCLEOTIDE SEQUENCE [LARGE SCALE GENOMIC DNA]</scope>
    <source>
        <strain evidence="2">EP-1</strain>
        <tissue evidence="2">Whole</tissue>
    </source>
</reference>
<keyword evidence="3" id="KW-1185">Reference proteome</keyword>
<dbReference type="SUPFAM" id="SSF56112">
    <property type="entry name" value="Protein kinase-like (PK-like)"/>
    <property type="match status" value="1"/>
</dbReference>